<dbReference type="PANTHER" id="PTHR36617:SF5">
    <property type="entry name" value="OS05G0421675 PROTEIN"/>
    <property type="match status" value="1"/>
</dbReference>
<dbReference type="HOGENOM" id="CLU_770323_0_0_1"/>
<name>A0A061GZF4_THECC</name>
<keyword evidence="2" id="KW-1185">Reference proteome</keyword>
<dbReference type="Proteomes" id="UP000026915">
    <property type="component" value="Chromosome 9"/>
</dbReference>
<accession>A0A061GZF4</accession>
<protein>
    <submittedName>
        <fullName evidence="1">Uncharacterized protein</fullName>
    </submittedName>
</protein>
<evidence type="ECO:0000313" key="2">
    <source>
        <dbReference type="Proteomes" id="UP000026915"/>
    </source>
</evidence>
<dbReference type="PANTHER" id="PTHR36617">
    <property type="entry name" value="PROTEIN, PUTATIVE-RELATED"/>
    <property type="match status" value="1"/>
</dbReference>
<reference evidence="1 2" key="1">
    <citation type="journal article" date="2013" name="Genome Biol.">
        <title>The genome sequence of the most widely cultivated cacao type and its use to identify candidate genes regulating pod color.</title>
        <authorList>
            <person name="Motamayor J.C."/>
            <person name="Mockaitis K."/>
            <person name="Schmutz J."/>
            <person name="Haiminen N."/>
            <person name="Iii D.L."/>
            <person name="Cornejo O."/>
            <person name="Findley S.D."/>
            <person name="Zheng P."/>
            <person name="Utro F."/>
            <person name="Royaert S."/>
            <person name="Saski C."/>
            <person name="Jenkins J."/>
            <person name="Podicheti R."/>
            <person name="Zhao M."/>
            <person name="Scheffler B.E."/>
            <person name="Stack J.C."/>
            <person name="Feltus F.A."/>
            <person name="Mustiga G.M."/>
            <person name="Amores F."/>
            <person name="Phillips W."/>
            <person name="Marelli J.P."/>
            <person name="May G.D."/>
            <person name="Shapiro H."/>
            <person name="Ma J."/>
            <person name="Bustamante C.D."/>
            <person name="Schnell R.J."/>
            <person name="Main D."/>
            <person name="Gilbert D."/>
            <person name="Parida L."/>
            <person name="Kuhn D.N."/>
        </authorList>
    </citation>
    <scope>NUCLEOTIDE SEQUENCE [LARGE SCALE GENOMIC DNA]</scope>
    <source>
        <strain evidence="2">cv. Matina 1-6</strain>
    </source>
</reference>
<organism evidence="1 2">
    <name type="scientific">Theobroma cacao</name>
    <name type="common">Cacao</name>
    <name type="synonym">Cocoa</name>
    <dbReference type="NCBI Taxonomy" id="3641"/>
    <lineage>
        <taxon>Eukaryota</taxon>
        <taxon>Viridiplantae</taxon>
        <taxon>Streptophyta</taxon>
        <taxon>Embryophyta</taxon>
        <taxon>Tracheophyta</taxon>
        <taxon>Spermatophyta</taxon>
        <taxon>Magnoliopsida</taxon>
        <taxon>eudicotyledons</taxon>
        <taxon>Gunneridae</taxon>
        <taxon>Pentapetalae</taxon>
        <taxon>rosids</taxon>
        <taxon>malvids</taxon>
        <taxon>Malvales</taxon>
        <taxon>Malvaceae</taxon>
        <taxon>Byttnerioideae</taxon>
        <taxon>Theobroma</taxon>
    </lineage>
</organism>
<dbReference type="EMBL" id="CM001887">
    <property type="protein sequence ID" value="EOY32939.1"/>
    <property type="molecule type" value="Genomic_DNA"/>
</dbReference>
<proteinExistence type="predicted"/>
<gene>
    <name evidence="1" type="ORF">TCM_040957</name>
</gene>
<evidence type="ECO:0000313" key="1">
    <source>
        <dbReference type="EMBL" id="EOY32939.1"/>
    </source>
</evidence>
<dbReference type="AlphaFoldDB" id="A0A061GZF4"/>
<dbReference type="Gramene" id="EOY32939">
    <property type="protein sequence ID" value="EOY32939"/>
    <property type="gene ID" value="TCM_040957"/>
</dbReference>
<dbReference type="InParanoid" id="A0A061GZF4"/>
<sequence length="360" mass="40726">MTSSIWLSIISLLVHYDRDSQVTKVGFGLLVGNGQKISFWHDQWIEGIILKFSFPRTHALATNKNGTVDKYGVWEGDEWQWCLELRRNMFDWELDQCEALHNILKDEALDVNLDDKLTWRDPPSGYYSTSSYRSLQGPAIQAWWAYAKWPYSNLSIQDLVRFPKSAMVPSKPLKGKLDVKWQAPLDGALKFNIGSALSGNPGEAGIGGVLKDVMIMHFKSMIDGCEIVKIPRSAHEIADSLAKSGLLVFDWGFSFLLRSWVNALLWLPWWLSWGPKEGSLNCTGVIIPLLFDMQWLEVIFEVYGGILFFCSPLADFVFEQGVFVLSFDRIISVWLIKVLLTSFCSMGDVHADFLGKAGVV</sequence>